<keyword evidence="2" id="KW-0472">Membrane</keyword>
<keyword evidence="4" id="KW-1185">Reference proteome</keyword>
<protein>
    <submittedName>
        <fullName evidence="3">Uncharacterized protein</fullName>
    </submittedName>
</protein>
<evidence type="ECO:0000313" key="3">
    <source>
        <dbReference type="EMBL" id="KAK2034322.1"/>
    </source>
</evidence>
<keyword evidence="2" id="KW-1133">Transmembrane helix</keyword>
<organism evidence="3 4">
    <name type="scientific">Colletotrichum zoysiae</name>
    <dbReference type="NCBI Taxonomy" id="1216348"/>
    <lineage>
        <taxon>Eukaryota</taxon>
        <taxon>Fungi</taxon>
        <taxon>Dikarya</taxon>
        <taxon>Ascomycota</taxon>
        <taxon>Pezizomycotina</taxon>
        <taxon>Sordariomycetes</taxon>
        <taxon>Hypocreomycetidae</taxon>
        <taxon>Glomerellales</taxon>
        <taxon>Glomerellaceae</taxon>
        <taxon>Colletotrichum</taxon>
        <taxon>Colletotrichum graminicola species complex</taxon>
    </lineage>
</organism>
<gene>
    <name evidence="3" type="ORF">LX32DRAFT_634448</name>
</gene>
<evidence type="ECO:0000256" key="1">
    <source>
        <dbReference type="SAM" id="MobiDB-lite"/>
    </source>
</evidence>
<feature type="transmembrane region" description="Helical" evidence="2">
    <location>
        <begin position="283"/>
        <end position="307"/>
    </location>
</feature>
<feature type="compositionally biased region" description="Polar residues" evidence="1">
    <location>
        <begin position="1"/>
        <end position="11"/>
    </location>
</feature>
<reference evidence="3" key="1">
    <citation type="submission" date="2021-06" db="EMBL/GenBank/DDBJ databases">
        <title>Comparative genomics, transcriptomics and evolutionary studies reveal genomic signatures of adaptation to plant cell wall in hemibiotrophic fungi.</title>
        <authorList>
            <consortium name="DOE Joint Genome Institute"/>
            <person name="Baroncelli R."/>
            <person name="Diaz J.F."/>
            <person name="Benocci T."/>
            <person name="Peng M."/>
            <person name="Battaglia E."/>
            <person name="Haridas S."/>
            <person name="Andreopoulos W."/>
            <person name="Labutti K."/>
            <person name="Pangilinan J."/>
            <person name="Floch G.L."/>
            <person name="Makela M.R."/>
            <person name="Henrissat B."/>
            <person name="Grigoriev I.V."/>
            <person name="Crouch J.A."/>
            <person name="De Vries R.P."/>
            <person name="Sukno S.A."/>
            <person name="Thon M.R."/>
        </authorList>
    </citation>
    <scope>NUCLEOTIDE SEQUENCE</scope>
    <source>
        <strain evidence="3">MAFF235873</strain>
    </source>
</reference>
<proteinExistence type="predicted"/>
<dbReference type="Proteomes" id="UP001232148">
    <property type="component" value="Unassembled WGS sequence"/>
</dbReference>
<name>A0AAD9HTN5_9PEZI</name>
<evidence type="ECO:0000313" key="4">
    <source>
        <dbReference type="Proteomes" id="UP001232148"/>
    </source>
</evidence>
<keyword evidence="2" id="KW-0812">Transmembrane</keyword>
<sequence length="320" mass="36026">MEAPSQPSATPKPSEAPSTFGLGRRIRELRSDITNILPGPSLAPKLLVSDMVGFLFYAILVPDWPTVCQQKLYDAVPLARTVSENLRCFLNAFRQERWYQEDHARERADKWCPYMYRTPPPRLRSYREILNRQQALKNCCGAQLRGLETRDVAGNMALQAALAFCWAWALLRDHVALVWLLAAIGNGCAGYGETVEASIPPAVREGERIMPMVRGGGPPHCCLRRVQRQISRGHDLISKFAELNMCDVGGAAVWDETEWLSEKDGEIPADVAVEEDRFLVDRVAFSACLSWLMVSISCDFATFYFLVLLRRLRSRLAGCF</sequence>
<comment type="caution">
    <text evidence="3">The sequence shown here is derived from an EMBL/GenBank/DDBJ whole genome shotgun (WGS) entry which is preliminary data.</text>
</comment>
<accession>A0AAD9HTN5</accession>
<dbReference type="EMBL" id="MU842815">
    <property type="protein sequence ID" value="KAK2034322.1"/>
    <property type="molecule type" value="Genomic_DNA"/>
</dbReference>
<feature type="region of interest" description="Disordered" evidence="1">
    <location>
        <begin position="1"/>
        <end position="21"/>
    </location>
</feature>
<dbReference type="AlphaFoldDB" id="A0AAD9HTN5"/>
<evidence type="ECO:0000256" key="2">
    <source>
        <dbReference type="SAM" id="Phobius"/>
    </source>
</evidence>